<name>A0A182JG82_ANOAO</name>
<dbReference type="AlphaFoldDB" id="A0A182JG82"/>
<reference evidence="1" key="1">
    <citation type="submission" date="2022-08" db="UniProtKB">
        <authorList>
            <consortium name="EnsemblMetazoa"/>
        </authorList>
    </citation>
    <scope>IDENTIFICATION</scope>
    <source>
        <strain evidence="1">EBRO</strain>
    </source>
</reference>
<dbReference type="VEuPathDB" id="VectorBase:AATE017520"/>
<proteinExistence type="predicted"/>
<protein>
    <submittedName>
        <fullName evidence="1">Uncharacterized protein</fullName>
    </submittedName>
</protein>
<organism evidence="1">
    <name type="scientific">Anopheles atroparvus</name>
    <name type="common">European mosquito</name>
    <dbReference type="NCBI Taxonomy" id="41427"/>
    <lineage>
        <taxon>Eukaryota</taxon>
        <taxon>Metazoa</taxon>
        <taxon>Ecdysozoa</taxon>
        <taxon>Arthropoda</taxon>
        <taxon>Hexapoda</taxon>
        <taxon>Insecta</taxon>
        <taxon>Pterygota</taxon>
        <taxon>Neoptera</taxon>
        <taxon>Endopterygota</taxon>
        <taxon>Diptera</taxon>
        <taxon>Nematocera</taxon>
        <taxon>Culicoidea</taxon>
        <taxon>Culicidae</taxon>
        <taxon>Anophelinae</taxon>
        <taxon>Anopheles</taxon>
    </lineage>
</organism>
<accession>A0A182JG82</accession>
<dbReference type="EnsemblMetazoa" id="AATE017520-RA">
    <property type="protein sequence ID" value="AATE017520-PA.1"/>
    <property type="gene ID" value="AATE017520"/>
</dbReference>
<sequence>MRTTTRRQGGWHVSMPTRHHSDSIPTLYPENGRFQFVRPGHDRLELLHQRPVRRLPVDVPRQMDRGLRAARCAVYAHDIADLVARLAARNVRILLRQHCMWGRRMNRVRSLQSFRPRALYSPTTSMSPWSETVWKEGASADTSHRYFPLEESSIGSSTTCSLVEFNSYT</sequence>
<evidence type="ECO:0000313" key="1">
    <source>
        <dbReference type="EnsemblMetazoa" id="AATE017520-PA.1"/>
    </source>
</evidence>